<organism evidence="2 3">
    <name type="scientific">Devosia yakushimensis</name>
    <dbReference type="NCBI Taxonomy" id="470028"/>
    <lineage>
        <taxon>Bacteria</taxon>
        <taxon>Pseudomonadati</taxon>
        <taxon>Pseudomonadota</taxon>
        <taxon>Alphaproteobacteria</taxon>
        <taxon>Hyphomicrobiales</taxon>
        <taxon>Devosiaceae</taxon>
        <taxon>Devosia</taxon>
    </lineage>
</organism>
<evidence type="ECO:0000256" key="1">
    <source>
        <dbReference type="SAM" id="MobiDB-lite"/>
    </source>
</evidence>
<protein>
    <submittedName>
        <fullName evidence="2">Uncharacterized protein</fullName>
    </submittedName>
</protein>
<proteinExistence type="predicted"/>
<sequence>MAIGKFHGVMMPMTPIGSRVISTPTPGRTDGSTSPARRSTSEEVENLRGAGHFANAFRQRLALFAREQFTQLGLAGQDFLAGLGEDRMAFENARARPSRKRRLGSSDGLLCFFSCGAGIEADDLGRIGRVDILHPIRAHPFPVDEVLV</sequence>
<evidence type="ECO:0000313" key="3">
    <source>
        <dbReference type="Proteomes" id="UP001161406"/>
    </source>
</evidence>
<dbReference type="EMBL" id="BSNG01000003">
    <property type="protein sequence ID" value="GLQ12061.1"/>
    <property type="molecule type" value="Genomic_DNA"/>
</dbReference>
<reference evidence="2" key="1">
    <citation type="journal article" date="2014" name="Int. J. Syst. Evol. Microbiol.">
        <title>Complete genome of a new Firmicutes species belonging to the dominant human colonic microbiota ('Ruminococcus bicirculans') reveals two chromosomes and a selective capacity to utilize plant glucans.</title>
        <authorList>
            <consortium name="NISC Comparative Sequencing Program"/>
            <person name="Wegmann U."/>
            <person name="Louis P."/>
            <person name="Goesmann A."/>
            <person name="Henrissat B."/>
            <person name="Duncan S.H."/>
            <person name="Flint H.J."/>
        </authorList>
    </citation>
    <scope>NUCLEOTIDE SEQUENCE</scope>
    <source>
        <strain evidence="2">NBRC 103855</strain>
    </source>
</reference>
<name>A0ABQ5UJB7_9HYPH</name>
<gene>
    <name evidence="2" type="ORF">GCM10007913_39930</name>
</gene>
<evidence type="ECO:0000313" key="2">
    <source>
        <dbReference type="EMBL" id="GLQ12061.1"/>
    </source>
</evidence>
<comment type="caution">
    <text evidence="2">The sequence shown here is derived from an EMBL/GenBank/DDBJ whole genome shotgun (WGS) entry which is preliminary data.</text>
</comment>
<reference evidence="2" key="2">
    <citation type="submission" date="2023-01" db="EMBL/GenBank/DDBJ databases">
        <title>Draft genome sequence of Devosia yakushimensis strain NBRC 103855.</title>
        <authorList>
            <person name="Sun Q."/>
            <person name="Mori K."/>
        </authorList>
    </citation>
    <scope>NUCLEOTIDE SEQUENCE</scope>
    <source>
        <strain evidence="2">NBRC 103855</strain>
    </source>
</reference>
<feature type="compositionally biased region" description="Polar residues" evidence="1">
    <location>
        <begin position="20"/>
        <end position="38"/>
    </location>
</feature>
<accession>A0ABQ5UJB7</accession>
<keyword evidence="3" id="KW-1185">Reference proteome</keyword>
<dbReference type="Proteomes" id="UP001161406">
    <property type="component" value="Unassembled WGS sequence"/>
</dbReference>
<feature type="region of interest" description="Disordered" evidence="1">
    <location>
        <begin position="15"/>
        <end position="41"/>
    </location>
</feature>